<proteinExistence type="predicted"/>
<evidence type="ECO:0000256" key="1">
    <source>
        <dbReference type="ARBA" id="ARBA00022801"/>
    </source>
</evidence>
<organism evidence="4 5">
    <name type="scientific">Flagellimonas allohymeniacidonis</name>
    <dbReference type="NCBI Taxonomy" id="2517819"/>
    <lineage>
        <taxon>Bacteria</taxon>
        <taxon>Pseudomonadati</taxon>
        <taxon>Bacteroidota</taxon>
        <taxon>Flavobacteriia</taxon>
        <taxon>Flavobacteriales</taxon>
        <taxon>Flavobacteriaceae</taxon>
        <taxon>Flagellimonas</taxon>
    </lineage>
</organism>
<feature type="domain" description="Peptidase S9 prolyl oligopeptidase catalytic" evidence="3">
    <location>
        <begin position="114"/>
        <end position="264"/>
    </location>
</feature>
<dbReference type="PANTHER" id="PTHR42776">
    <property type="entry name" value="SERINE PEPTIDASE S9 FAMILY MEMBER"/>
    <property type="match status" value="1"/>
</dbReference>
<dbReference type="InterPro" id="IPR001375">
    <property type="entry name" value="Peptidase_S9_cat"/>
</dbReference>
<dbReference type="GO" id="GO:0004252">
    <property type="term" value="F:serine-type endopeptidase activity"/>
    <property type="evidence" value="ECO:0007669"/>
    <property type="project" value="TreeGrafter"/>
</dbReference>
<sequence length="273" mass="30297">MDQINFKKKTGLVFLIVLLSIGLAYAQTQNENHNPNPKPSELFHIPYVSSGTLNSPTLFLVLHGDAPFNNPSYQYGIARQIANENNNVVAVGVLRPGYTDNEGNRSKGERGYTTGDNYTKEVLESIHNLTADLKKKYNPSKIILVGHSGGAAISANLIAQYSNTYSKAVLVSCPCDLHLWRKHMKGLQPEARIWDIEVTSLSPIEVLDSIDSSIEIVVVHGEDDKTVPLNIASKYVKALKENNKKVNFVILENRGHEIAFNNKIFEIIKALVE</sequence>
<dbReference type="PANTHER" id="PTHR42776:SF27">
    <property type="entry name" value="DIPEPTIDYL PEPTIDASE FAMILY MEMBER 6"/>
    <property type="match status" value="1"/>
</dbReference>
<protein>
    <recommendedName>
        <fullName evidence="3">Peptidase S9 prolyl oligopeptidase catalytic domain-containing protein</fullName>
    </recommendedName>
</protein>
<dbReference type="RefSeq" id="WP_130609748.1">
    <property type="nucleotide sequence ID" value="NZ_SGIU01000001.1"/>
</dbReference>
<dbReference type="OrthoDB" id="9780932at2"/>
<evidence type="ECO:0000313" key="5">
    <source>
        <dbReference type="Proteomes" id="UP000291981"/>
    </source>
</evidence>
<name>A0A4Q8QHX0_9FLAO</name>
<feature type="chain" id="PRO_5020716178" description="Peptidase S9 prolyl oligopeptidase catalytic domain-containing protein" evidence="2">
    <location>
        <begin position="27"/>
        <end position="273"/>
    </location>
</feature>
<evidence type="ECO:0000256" key="2">
    <source>
        <dbReference type="SAM" id="SignalP"/>
    </source>
</evidence>
<dbReference type="SUPFAM" id="SSF53474">
    <property type="entry name" value="alpha/beta-Hydrolases"/>
    <property type="match status" value="1"/>
</dbReference>
<dbReference type="InterPro" id="IPR029058">
    <property type="entry name" value="AB_hydrolase_fold"/>
</dbReference>
<keyword evidence="1" id="KW-0378">Hydrolase</keyword>
<reference evidence="4 5" key="1">
    <citation type="submission" date="2019-02" db="EMBL/GenBank/DDBJ databases">
        <title>Draft genome sequence of Muricauda sp. 176CP4-71.</title>
        <authorList>
            <person name="Park J.-S."/>
        </authorList>
    </citation>
    <scope>NUCLEOTIDE SEQUENCE [LARGE SCALE GENOMIC DNA]</scope>
    <source>
        <strain evidence="4 5">176CP4-71</strain>
    </source>
</reference>
<dbReference type="Gene3D" id="3.40.50.1820">
    <property type="entry name" value="alpha/beta hydrolase"/>
    <property type="match status" value="1"/>
</dbReference>
<feature type="signal peptide" evidence="2">
    <location>
        <begin position="1"/>
        <end position="26"/>
    </location>
</feature>
<evidence type="ECO:0000259" key="3">
    <source>
        <dbReference type="Pfam" id="PF00326"/>
    </source>
</evidence>
<keyword evidence="5" id="KW-1185">Reference proteome</keyword>
<keyword evidence="2" id="KW-0732">Signal</keyword>
<evidence type="ECO:0000313" key="4">
    <source>
        <dbReference type="EMBL" id="TAI48888.1"/>
    </source>
</evidence>
<dbReference type="EMBL" id="SGIU01000001">
    <property type="protein sequence ID" value="TAI48888.1"/>
    <property type="molecule type" value="Genomic_DNA"/>
</dbReference>
<comment type="caution">
    <text evidence="4">The sequence shown here is derived from an EMBL/GenBank/DDBJ whole genome shotgun (WGS) entry which is preliminary data.</text>
</comment>
<dbReference type="Proteomes" id="UP000291981">
    <property type="component" value="Unassembled WGS sequence"/>
</dbReference>
<dbReference type="Pfam" id="PF00326">
    <property type="entry name" value="Peptidase_S9"/>
    <property type="match status" value="1"/>
</dbReference>
<dbReference type="GO" id="GO:0006508">
    <property type="term" value="P:proteolysis"/>
    <property type="evidence" value="ECO:0007669"/>
    <property type="project" value="InterPro"/>
</dbReference>
<dbReference type="AlphaFoldDB" id="A0A4Q8QHX0"/>
<gene>
    <name evidence="4" type="ORF">EW142_03565</name>
</gene>
<accession>A0A4Q8QHX0</accession>